<dbReference type="EMBL" id="KX349324">
    <property type="protein sequence ID" value="AOO18773.1"/>
    <property type="molecule type" value="Genomic_DNA"/>
</dbReference>
<gene>
    <name evidence="1" type="ORF">W1120610_067</name>
</gene>
<dbReference type="Proteomes" id="UP000225157">
    <property type="component" value="Segment"/>
</dbReference>
<reference evidence="1 2" key="1">
    <citation type="journal article" date="2016" name="Environ. Microbiol.">
        <title>Genomic diversification of marine cyanophages into stable ecotypes.</title>
        <authorList>
            <person name="Marston M.F."/>
            <person name="Martiny J.B."/>
        </authorList>
    </citation>
    <scope>NUCLEOTIDE SEQUENCE [LARGE SCALE GENOMIC DNA]</scope>
    <source>
        <strain evidence="1">W1_12_0610</strain>
    </source>
</reference>
<proteinExistence type="predicted"/>
<accession>A0A1D7SZ84</accession>
<organism evidence="1 2">
    <name type="scientific">Cyanophage S-RIM12</name>
    <dbReference type="NCBI Taxonomy" id="1278402"/>
    <lineage>
        <taxon>Viruses</taxon>
        <taxon>Duplodnaviria</taxon>
        <taxon>Heunggongvirae</taxon>
        <taxon>Uroviricota</taxon>
        <taxon>Caudoviricetes</taxon>
        <taxon>Pantevenvirales</taxon>
        <taxon>Kyanoviridae</taxon>
        <taxon>Brizovirus</taxon>
        <taxon>Brizovirus syn33</taxon>
    </lineage>
</organism>
<name>A0A1D7SZ84_9CAUD</name>
<protein>
    <submittedName>
        <fullName evidence="1">Uncharacterized protein</fullName>
    </submittedName>
</protein>
<sequence>MYLPKADWNRATYRELREILNELPERYLDQTATVCCDDEYQGFSIAWTGEAHQVLDADHMFFNCD</sequence>
<evidence type="ECO:0000313" key="2">
    <source>
        <dbReference type="Proteomes" id="UP000225157"/>
    </source>
</evidence>
<evidence type="ECO:0000313" key="1">
    <source>
        <dbReference type="EMBL" id="AOO18773.1"/>
    </source>
</evidence>